<dbReference type="HOGENOM" id="CLU_300291_0_0_14"/>
<organism evidence="2 3">
    <name type="scientific">Acholeplasma brassicae</name>
    <dbReference type="NCBI Taxonomy" id="61635"/>
    <lineage>
        <taxon>Bacteria</taxon>
        <taxon>Bacillati</taxon>
        <taxon>Mycoplasmatota</taxon>
        <taxon>Mollicutes</taxon>
        <taxon>Acholeplasmatales</taxon>
        <taxon>Acholeplasmataceae</taxon>
        <taxon>Acholeplasma</taxon>
    </lineage>
</organism>
<evidence type="ECO:0008006" key="4">
    <source>
        <dbReference type="Google" id="ProtNLM"/>
    </source>
</evidence>
<dbReference type="AlphaFoldDB" id="U4KMM0"/>
<feature type="chain" id="PRO_5004651449" description="Lipoprotein" evidence="1">
    <location>
        <begin position="25"/>
        <end position="943"/>
    </location>
</feature>
<dbReference type="PROSITE" id="PS51257">
    <property type="entry name" value="PROKAR_LIPOPROTEIN"/>
    <property type="match status" value="1"/>
</dbReference>
<proteinExistence type="predicted"/>
<keyword evidence="3" id="KW-1185">Reference proteome</keyword>
<name>U4KMM0_9MOLU</name>
<dbReference type="EMBL" id="FO681348">
    <property type="protein sequence ID" value="CCV65361.1"/>
    <property type="molecule type" value="Genomic_DNA"/>
</dbReference>
<dbReference type="KEGG" id="abra:BN85303400"/>
<feature type="signal peptide" evidence="1">
    <location>
        <begin position="1"/>
        <end position="24"/>
    </location>
</feature>
<keyword evidence="1" id="KW-0732">Signal</keyword>
<protein>
    <recommendedName>
        <fullName evidence="4">Lipoprotein</fullName>
    </recommendedName>
</protein>
<evidence type="ECO:0000313" key="2">
    <source>
        <dbReference type="EMBL" id="CCV65361.1"/>
    </source>
</evidence>
<sequence length="943" mass="106566">MNKANLMKKLAALVMLTSGALMLAACGEKTLSTPYGSVSDEVYLSGTGYEITEKELYEEMRLNGSSVLVEILERQLFKDELAKIAATPEAYKDDLVEAANRGIFSGTTDIDTLKEMKADQVQTYVDSFIDTFYMVGKTITAADIDIVNFTDHSQTVLDYYTLSVAKKIYAKEELAKEVVDEDSTNFIKIEEDIQKYYETNVENQFDLSLVLIRFVNQSEANATLRHFNLKAYRNAWVVLQDPRNEVVTGYAATVLSDLGIENTGAISESDYQKYYDRYSVVTSVTAQRPADELDVQLDNDQVLAMFIDIYNYIYSYKDAVTGVTTVDGAIADLDNLPFTKAYADFSNTSLRSYVYSTLSTEESGTRFTAAPRSYGNNYYLAFKLKSHDEDQQELVDEDDKLIIYTDDTKKDLTATAQEYFDKIVESKLTQTYIASKASERLEDAKVTIYDSLLHLYLNQNSDAYALAKKSSKSLVAKMGDFEVSVDTFFAELESRLGVSVAIDMALREVLKASDYQDQITAAQMKEYKTNMETIIKQFGQGYYETSGYPATMGRKNFLMLAFRASSIDEAIENVYVSAELEKLYLNDFEAHYGETVYEDIATYANRLQNQFFSLAASHALIFVDMDEDDSPDDPREYFETLDAQEVADLKANVTELMQLIYDKAVKYSSFSTGLTAIVDEYKSAGRIAPDSCTTEPLDVTPECTWAKYKKLGLNVMFQSLSTITNSTNLPGQQSSLDVDFYDRAVSLYEEIKAEFYDVDKKFPSQHLDTRPSDYADVLETSFGWHLILATGGASFTSAKFTLQDDEHAKDDDKFKIYENIELTKKDGTKVTVNAYSDTDAISANQVQIFLNEVNSEYGVENLPTSVKNATNAYLQPVYEKYTNSYTQLNLLYKLLATTNYTFASAENNAKAQELVEINKRQFFSYTENEAFDEIYSDWFTTFN</sequence>
<accession>U4KMM0</accession>
<dbReference type="Proteomes" id="UP000032737">
    <property type="component" value="Chromosome"/>
</dbReference>
<dbReference type="RefSeq" id="WP_030004222.1">
    <property type="nucleotide sequence ID" value="NC_022549.1"/>
</dbReference>
<reference evidence="2 3" key="1">
    <citation type="journal article" date="2013" name="J. Mol. Microbiol. Biotechnol.">
        <title>Analysis of the Complete Genomes of Acholeplasma brassicae , A. palmae and A. laidlawii and Their Comparison to the Obligate Parasites from ' Candidatus Phytoplasma'.</title>
        <authorList>
            <person name="Kube M."/>
            <person name="Siewert C."/>
            <person name="Migdoll A.M."/>
            <person name="Duduk B."/>
            <person name="Holz S."/>
            <person name="Rabus R."/>
            <person name="Seemuller E."/>
            <person name="Mitrovic J."/>
            <person name="Muller I."/>
            <person name="Buttner C."/>
            <person name="Reinhardt R."/>
        </authorList>
    </citation>
    <scope>NUCLEOTIDE SEQUENCE [LARGE SCALE GENOMIC DNA]</scope>
    <source>
        <strain evidence="3">0502</strain>
    </source>
</reference>
<evidence type="ECO:0000313" key="3">
    <source>
        <dbReference type="Proteomes" id="UP000032737"/>
    </source>
</evidence>
<gene>
    <name evidence="2" type="ORF">BN85303400</name>
</gene>
<evidence type="ECO:0000256" key="1">
    <source>
        <dbReference type="SAM" id="SignalP"/>
    </source>
</evidence>
<dbReference type="STRING" id="61635.BN85303400"/>
<dbReference type="OrthoDB" id="383625at2"/>